<keyword evidence="2" id="KW-1185">Reference proteome</keyword>
<comment type="caution">
    <text evidence="1">The sequence shown here is derived from an EMBL/GenBank/DDBJ whole genome shotgun (WGS) entry which is preliminary data.</text>
</comment>
<dbReference type="PANTHER" id="PTHR15294">
    <property type="entry name" value="RETINOVIN-RELATED"/>
    <property type="match status" value="1"/>
</dbReference>
<dbReference type="GO" id="GO:0015030">
    <property type="term" value="C:Cajal body"/>
    <property type="evidence" value="ECO:0007669"/>
    <property type="project" value="TreeGrafter"/>
</dbReference>
<organism evidence="1 2">
    <name type="scientific">Megalops atlanticus</name>
    <name type="common">Tarpon</name>
    <name type="synonym">Clupea gigantea</name>
    <dbReference type="NCBI Taxonomy" id="7932"/>
    <lineage>
        <taxon>Eukaryota</taxon>
        <taxon>Metazoa</taxon>
        <taxon>Chordata</taxon>
        <taxon>Craniata</taxon>
        <taxon>Vertebrata</taxon>
        <taxon>Euteleostomi</taxon>
        <taxon>Actinopterygii</taxon>
        <taxon>Neopterygii</taxon>
        <taxon>Teleostei</taxon>
        <taxon>Elopiformes</taxon>
        <taxon>Megalopidae</taxon>
        <taxon>Megalops</taxon>
    </lineage>
</organism>
<accession>A0A9D3TH75</accession>
<dbReference type="AlphaFoldDB" id="A0A9D3TH75"/>
<dbReference type="EMBL" id="JAFDVH010000003">
    <property type="protein sequence ID" value="KAG7484417.1"/>
    <property type="molecule type" value="Genomic_DNA"/>
</dbReference>
<dbReference type="PANTHER" id="PTHR15294:SF3">
    <property type="entry name" value="SUMO-SPECIFIC ISOPEPTIDASE USPL1"/>
    <property type="match status" value="1"/>
</dbReference>
<proteinExistence type="predicted"/>
<gene>
    <name evidence="1" type="ORF">MATL_G00049180</name>
</gene>
<sequence length="84" mass="9159">MCSAWLRTTLDPRDSLMSGEDTDSGVPTPLAGYLGKTAERASLVENCPCCAANGQIYTLRSYRINFQESITLCTNPQVSDSTHQ</sequence>
<evidence type="ECO:0000313" key="1">
    <source>
        <dbReference type="EMBL" id="KAG7484417.1"/>
    </source>
</evidence>
<dbReference type="GO" id="GO:0016926">
    <property type="term" value="P:protein desumoylation"/>
    <property type="evidence" value="ECO:0007669"/>
    <property type="project" value="TreeGrafter"/>
</dbReference>
<dbReference type="OrthoDB" id="6160353at2759"/>
<protein>
    <submittedName>
        <fullName evidence="1">Uncharacterized protein</fullName>
    </submittedName>
</protein>
<name>A0A9D3TH75_MEGAT</name>
<evidence type="ECO:0000313" key="2">
    <source>
        <dbReference type="Proteomes" id="UP001046870"/>
    </source>
</evidence>
<dbReference type="InterPro" id="IPR033505">
    <property type="entry name" value="USPL1"/>
</dbReference>
<reference evidence="1" key="1">
    <citation type="submission" date="2021-01" db="EMBL/GenBank/DDBJ databases">
        <authorList>
            <person name="Zahm M."/>
            <person name="Roques C."/>
            <person name="Cabau C."/>
            <person name="Klopp C."/>
            <person name="Donnadieu C."/>
            <person name="Jouanno E."/>
            <person name="Lampietro C."/>
            <person name="Louis A."/>
            <person name="Herpin A."/>
            <person name="Echchiki A."/>
            <person name="Berthelot C."/>
            <person name="Parey E."/>
            <person name="Roest-Crollius H."/>
            <person name="Braasch I."/>
            <person name="Postlethwait J."/>
            <person name="Bobe J."/>
            <person name="Montfort J."/>
            <person name="Bouchez O."/>
            <person name="Begum T."/>
            <person name="Mejri S."/>
            <person name="Adams A."/>
            <person name="Chen W.-J."/>
            <person name="Guiguen Y."/>
        </authorList>
    </citation>
    <scope>NUCLEOTIDE SEQUENCE</scope>
    <source>
        <strain evidence="1">YG-15Mar2019-1</strain>
        <tissue evidence="1">Brain</tissue>
    </source>
</reference>
<dbReference type="GO" id="GO:0032183">
    <property type="term" value="F:SUMO binding"/>
    <property type="evidence" value="ECO:0007669"/>
    <property type="project" value="InterPro"/>
</dbReference>
<dbReference type="Proteomes" id="UP001046870">
    <property type="component" value="Chromosome 3"/>
</dbReference>
<dbReference type="GO" id="GO:0030576">
    <property type="term" value="P:Cajal body organization"/>
    <property type="evidence" value="ECO:0007669"/>
    <property type="project" value="InterPro"/>
</dbReference>